<dbReference type="InterPro" id="IPR001199">
    <property type="entry name" value="Cyt_B5-like_heme/steroid-bd"/>
</dbReference>
<protein>
    <recommendedName>
        <fullName evidence="2">Cytochrome b5 heme-binding domain-containing protein</fullName>
    </recommendedName>
</protein>
<evidence type="ECO:0000313" key="3">
    <source>
        <dbReference type="EMBL" id="PWU23539.1"/>
    </source>
</evidence>
<dbReference type="AlphaFoldDB" id="A0A317JNZ0"/>
<organism evidence="3 4">
    <name type="scientific">Candidatus Cerribacteria bacterium 'Amazon FNV 2010 28 9'</name>
    <dbReference type="NCBI Taxonomy" id="2081795"/>
    <lineage>
        <taxon>Bacteria</taxon>
        <taxon>Candidatus Cerribacteria</taxon>
    </lineage>
</organism>
<dbReference type="InterPro" id="IPR036400">
    <property type="entry name" value="Cyt_B5-like_heme/steroid_sf"/>
</dbReference>
<comment type="caution">
    <text evidence="3">The sequence shown here is derived from an EMBL/GenBank/DDBJ whole genome shotgun (WGS) entry which is preliminary data.</text>
</comment>
<dbReference type="EMBL" id="PSRQ01000031">
    <property type="protein sequence ID" value="PWU23539.1"/>
    <property type="molecule type" value="Genomic_DNA"/>
</dbReference>
<keyword evidence="1" id="KW-0812">Transmembrane</keyword>
<dbReference type="SMART" id="SM01117">
    <property type="entry name" value="Cyt-b5"/>
    <property type="match status" value="1"/>
</dbReference>
<evidence type="ECO:0000313" key="4">
    <source>
        <dbReference type="Proteomes" id="UP000246104"/>
    </source>
</evidence>
<feature type="domain" description="Cytochrome b5 heme-binding" evidence="2">
    <location>
        <begin position="21"/>
        <end position="92"/>
    </location>
</feature>
<gene>
    <name evidence="3" type="ORF">C5B42_02675</name>
</gene>
<proteinExistence type="predicted"/>
<name>A0A317JNZ0_9BACT</name>
<sequence>MWGIVLFQPYRVVYAQNLPSFTAADLAQYDGKDGHKAYFAYNGMVYDVTGNEQWTNGSHYGNLAGQDLTGKMAGAPHGEEVLKGLPVVGTYNVISASPLSSPTGTLSQASPLAQATKNASQPWYATPIRIAGLSLLAWSGIVLTVVFILNFATCFAMPWSQLPLPWKGKRPGPDPLDNTPVRLRWANLHKYFAWATVILGLVHGILGIMQLLGYFV</sequence>
<dbReference type="Gene3D" id="3.10.120.10">
    <property type="entry name" value="Cytochrome b5-like heme/steroid binding domain"/>
    <property type="match status" value="1"/>
</dbReference>
<keyword evidence="1" id="KW-1133">Transmembrane helix</keyword>
<evidence type="ECO:0000259" key="2">
    <source>
        <dbReference type="SMART" id="SM01117"/>
    </source>
</evidence>
<feature type="transmembrane region" description="Helical" evidence="1">
    <location>
        <begin position="191"/>
        <end position="215"/>
    </location>
</feature>
<reference evidence="3 4" key="1">
    <citation type="submission" date="2018-02" db="EMBL/GenBank/DDBJ databases">
        <title>Genomic Reconstructions from Amazon Rainforest and Pasture Soil Reveal Novel Insights into the Physiology of Candidate Phyla in Tropical Sites.</title>
        <authorList>
            <person name="Kroeger M.E."/>
            <person name="Delmont T."/>
            <person name="Eren A.M."/>
            <person name="Guo J."/>
            <person name="Meyer K.M."/>
            <person name="Khan K."/>
            <person name="Rodrigues J.L.M."/>
            <person name="Bohannan B.J.M."/>
            <person name="Tringe S."/>
            <person name="Borges C.D."/>
            <person name="Tiedje J."/>
            <person name="Tsai S.M."/>
            <person name="Nusslein K."/>
        </authorList>
    </citation>
    <scope>NUCLEOTIDE SEQUENCE [LARGE SCALE GENOMIC DNA]</scope>
    <source>
        <strain evidence="3">Amazon FNV 2010 28 9</strain>
    </source>
</reference>
<accession>A0A317JNZ0</accession>
<evidence type="ECO:0000256" key="1">
    <source>
        <dbReference type="SAM" id="Phobius"/>
    </source>
</evidence>
<feature type="transmembrane region" description="Helical" evidence="1">
    <location>
        <begin position="135"/>
        <end position="159"/>
    </location>
</feature>
<keyword evidence="1" id="KW-0472">Membrane</keyword>
<dbReference type="Proteomes" id="UP000246104">
    <property type="component" value="Unassembled WGS sequence"/>
</dbReference>
<dbReference type="SUPFAM" id="SSF55856">
    <property type="entry name" value="Cytochrome b5-like heme/steroid binding domain"/>
    <property type="match status" value="1"/>
</dbReference>
<dbReference type="Pfam" id="PF00173">
    <property type="entry name" value="Cyt-b5"/>
    <property type="match status" value="1"/>
</dbReference>